<dbReference type="RefSeq" id="WP_380963461.1">
    <property type="nucleotide sequence ID" value="NZ_JBHTCO010000003.1"/>
</dbReference>
<organism evidence="1 2">
    <name type="scientific">Scopulibacillus cellulosilyticus</name>
    <dbReference type="NCBI Taxonomy" id="2665665"/>
    <lineage>
        <taxon>Bacteria</taxon>
        <taxon>Bacillati</taxon>
        <taxon>Bacillota</taxon>
        <taxon>Bacilli</taxon>
        <taxon>Bacillales</taxon>
        <taxon>Sporolactobacillaceae</taxon>
        <taxon>Scopulibacillus</taxon>
    </lineage>
</organism>
<evidence type="ECO:0000313" key="2">
    <source>
        <dbReference type="Proteomes" id="UP001596505"/>
    </source>
</evidence>
<dbReference type="Proteomes" id="UP001596505">
    <property type="component" value="Unassembled WGS sequence"/>
</dbReference>
<name>A0ABW2PW88_9BACL</name>
<protein>
    <submittedName>
        <fullName evidence="1">Uncharacterized protein</fullName>
    </submittedName>
</protein>
<evidence type="ECO:0000313" key="1">
    <source>
        <dbReference type="EMBL" id="MFC7391950.1"/>
    </source>
</evidence>
<sequence>MDFFNNPDMLDSGELMKLALGRQTELNLDYCDVAAAIRGYIAAAT</sequence>
<keyword evidence="2" id="KW-1185">Reference proteome</keyword>
<proteinExistence type="predicted"/>
<comment type="caution">
    <text evidence="1">The sequence shown here is derived from an EMBL/GenBank/DDBJ whole genome shotgun (WGS) entry which is preliminary data.</text>
</comment>
<reference evidence="2" key="1">
    <citation type="journal article" date="2019" name="Int. J. Syst. Evol. Microbiol.">
        <title>The Global Catalogue of Microorganisms (GCM) 10K type strain sequencing project: providing services to taxonomists for standard genome sequencing and annotation.</title>
        <authorList>
            <consortium name="The Broad Institute Genomics Platform"/>
            <consortium name="The Broad Institute Genome Sequencing Center for Infectious Disease"/>
            <person name="Wu L."/>
            <person name="Ma J."/>
        </authorList>
    </citation>
    <scope>NUCLEOTIDE SEQUENCE [LARGE SCALE GENOMIC DNA]</scope>
    <source>
        <strain evidence="2">CGMCC 1.16305</strain>
    </source>
</reference>
<gene>
    <name evidence="1" type="ORF">ACFQRG_02930</name>
</gene>
<dbReference type="EMBL" id="JBHTCO010000003">
    <property type="protein sequence ID" value="MFC7391950.1"/>
    <property type="molecule type" value="Genomic_DNA"/>
</dbReference>
<accession>A0ABW2PW88</accession>